<sequence>MKAQEKATESLRHPPLRESTALLENDGRVLDQLHKDFYVYLQNALPLDAVKKLKQEFLDVLIGMGYVDPGAVEPVWNGKDLTDFPVKVEKLHDRRVWIPFVEDKGVYDVFRRILGAEPFWLPIVEYRVTPPATALPQDPYIGRHQDGFYNGDLDCYTCWVPLMEIGAKEGGLAMASTLRPESYLHDTNDPPQYMIPSGAIPEDAWHRSHYHEGDLVMFNRWIPHSGLPNLSDRFRLSMDVRVMPVDGELPIWGKVLEFTPDLIRVENHDGREVTLTIDAETYCRWTAGRRMPTEELISLIPPGDYVLAFHEDGRALMLRPPR</sequence>
<dbReference type="EMBL" id="QUQO01000001">
    <property type="protein sequence ID" value="RFB06257.1"/>
    <property type="molecule type" value="Genomic_DNA"/>
</dbReference>
<organism evidence="1 2">
    <name type="scientific">Parvularcula marina</name>
    <dbReference type="NCBI Taxonomy" id="2292771"/>
    <lineage>
        <taxon>Bacteria</taxon>
        <taxon>Pseudomonadati</taxon>
        <taxon>Pseudomonadota</taxon>
        <taxon>Alphaproteobacteria</taxon>
        <taxon>Parvularculales</taxon>
        <taxon>Parvularculaceae</taxon>
        <taxon>Parvularcula</taxon>
    </lineage>
</organism>
<proteinExistence type="predicted"/>
<dbReference type="RefSeq" id="WP_116392891.1">
    <property type="nucleotide sequence ID" value="NZ_QUQO01000001.1"/>
</dbReference>
<protein>
    <recommendedName>
        <fullName evidence="3">Phytanoyl-CoA dioxygenase</fullName>
    </recommendedName>
</protein>
<dbReference type="InParanoid" id="A0A371RLD6"/>
<dbReference type="Proteomes" id="UP000264589">
    <property type="component" value="Unassembled WGS sequence"/>
</dbReference>
<gene>
    <name evidence="1" type="ORF">DX908_13865</name>
</gene>
<reference evidence="1 2" key="1">
    <citation type="submission" date="2018-08" db="EMBL/GenBank/DDBJ databases">
        <title>Parvularcula sp. SM1705, isolated from surface water of the South Sea China.</title>
        <authorList>
            <person name="Sun L."/>
        </authorList>
    </citation>
    <scope>NUCLEOTIDE SEQUENCE [LARGE SCALE GENOMIC DNA]</scope>
    <source>
        <strain evidence="1 2">SM1705</strain>
    </source>
</reference>
<accession>A0A371RLD6</accession>
<name>A0A371RLD6_9PROT</name>
<evidence type="ECO:0000313" key="1">
    <source>
        <dbReference type="EMBL" id="RFB06257.1"/>
    </source>
</evidence>
<keyword evidence="2" id="KW-1185">Reference proteome</keyword>
<dbReference type="SUPFAM" id="SSF51197">
    <property type="entry name" value="Clavaminate synthase-like"/>
    <property type="match status" value="1"/>
</dbReference>
<evidence type="ECO:0000313" key="2">
    <source>
        <dbReference type="Proteomes" id="UP000264589"/>
    </source>
</evidence>
<dbReference type="OrthoDB" id="183023at2"/>
<evidence type="ECO:0008006" key="3">
    <source>
        <dbReference type="Google" id="ProtNLM"/>
    </source>
</evidence>
<dbReference type="AlphaFoldDB" id="A0A371RLD6"/>
<comment type="caution">
    <text evidence="1">The sequence shown here is derived from an EMBL/GenBank/DDBJ whole genome shotgun (WGS) entry which is preliminary data.</text>
</comment>
<dbReference type="Gene3D" id="2.60.120.620">
    <property type="entry name" value="q2cbj1_9rhob like domain"/>
    <property type="match status" value="1"/>
</dbReference>